<reference evidence="9 10" key="1">
    <citation type="journal article" date="2015" name="Sci. Rep.">
        <title>Genome of the facultative scuticociliatosis pathogen Pseudocohnilembus persalinus provides insight into its virulence through horizontal gene transfer.</title>
        <authorList>
            <person name="Xiong J."/>
            <person name="Wang G."/>
            <person name="Cheng J."/>
            <person name="Tian M."/>
            <person name="Pan X."/>
            <person name="Warren A."/>
            <person name="Jiang C."/>
            <person name="Yuan D."/>
            <person name="Miao W."/>
        </authorList>
    </citation>
    <scope>NUCLEOTIDE SEQUENCE [LARGE SCALE GENOMIC DNA]</scope>
    <source>
        <strain evidence="9">36N120E</strain>
    </source>
</reference>
<dbReference type="Pfam" id="PF00069">
    <property type="entry name" value="Pkinase"/>
    <property type="match status" value="1"/>
</dbReference>
<dbReference type="GO" id="GO:0000407">
    <property type="term" value="C:phagophore assembly site"/>
    <property type="evidence" value="ECO:0007669"/>
    <property type="project" value="TreeGrafter"/>
</dbReference>
<dbReference type="AlphaFoldDB" id="A0A0V0R6K4"/>
<evidence type="ECO:0000313" key="10">
    <source>
        <dbReference type="Proteomes" id="UP000054937"/>
    </source>
</evidence>
<dbReference type="InParanoid" id="A0A0V0R6K4"/>
<keyword evidence="2" id="KW-0547">Nucleotide-binding</keyword>
<dbReference type="EMBL" id="LDAU01000040">
    <property type="protein sequence ID" value="KRX10114.1"/>
    <property type="molecule type" value="Genomic_DNA"/>
</dbReference>
<dbReference type="InterPro" id="IPR011992">
    <property type="entry name" value="EF-hand-dom_pair"/>
</dbReference>
<evidence type="ECO:0000256" key="2">
    <source>
        <dbReference type="ARBA" id="ARBA00022741"/>
    </source>
</evidence>
<evidence type="ECO:0000256" key="5">
    <source>
        <dbReference type="ARBA" id="ARBA00022840"/>
    </source>
</evidence>
<dbReference type="InterPro" id="IPR000719">
    <property type="entry name" value="Prot_kinase_dom"/>
</dbReference>
<sequence>MIGAFGKVYKGVNTETEQVVAINDERAIMVMEMCRDGDLREYLNKNNKKLSEQEAIQIIKQLMNGFKEITDKGFIHRDVKPENALKNDNVFKVADFGFAKQISIKNTNEKIKEFIGTPLYMSPQILKQQSYSAKTDIWSLGMLFYEILFGYLPFPARDYYSYMNNVWKMSVKFPIDKQIGHQTKDFILKCLQKVEDERIGWDTIFQHPLLSDENSQNQDTQQNDTDQLAYDFNQTAKQVIFRIQKKALQYYDIDKQLKVWFQEDKQLTKEEFFELLKQIDNEIKMEEVEEIFKPIDLSGNDKIDLAEFQKMVIEYDFRDINDQAGRLIYELHEVIVARRLNLLQLFQKYDKDQGGTVDFKEFKTMVNEFFPDLNQQDVQLLFDFFDVNKDKQISFKEFFDTMNVYNNENDVIDQLSQKLINVFQKAGKYIKDYNISMWKVQKGIDDSYMFATNFKGFCKFLRIFDESLTDIELRYAFSNPAFEADYKFQEQLVSFENMNKVLKDPKLIEKNIANMAIQTQYKIKQLKIQKQRSNLNINSEDLNLVFDD</sequence>
<dbReference type="PANTHER" id="PTHR24348">
    <property type="entry name" value="SERINE/THREONINE-PROTEIN KINASE UNC-51-RELATED"/>
    <property type="match status" value="1"/>
</dbReference>
<dbReference type="GO" id="GO:0005509">
    <property type="term" value="F:calcium ion binding"/>
    <property type="evidence" value="ECO:0007669"/>
    <property type="project" value="InterPro"/>
</dbReference>
<gene>
    <name evidence="9" type="ORF">PPERSA_08517</name>
</gene>
<dbReference type="OrthoDB" id="1668230at2759"/>
<evidence type="ECO:0000313" key="9">
    <source>
        <dbReference type="EMBL" id="KRX10114.1"/>
    </source>
</evidence>
<dbReference type="FunFam" id="1.10.510.10:FF:000737">
    <property type="entry name" value="Protein kinase, putative"/>
    <property type="match status" value="1"/>
</dbReference>
<dbReference type="GO" id="GO:0004674">
    <property type="term" value="F:protein serine/threonine kinase activity"/>
    <property type="evidence" value="ECO:0007669"/>
    <property type="project" value="InterPro"/>
</dbReference>
<dbReference type="PANTHER" id="PTHR24348:SF22">
    <property type="entry name" value="NON-SPECIFIC SERINE_THREONINE PROTEIN KINASE"/>
    <property type="match status" value="1"/>
</dbReference>
<dbReference type="PROSITE" id="PS00018">
    <property type="entry name" value="EF_HAND_1"/>
    <property type="match status" value="3"/>
</dbReference>
<dbReference type="InterPro" id="IPR011009">
    <property type="entry name" value="Kinase-like_dom_sf"/>
</dbReference>
<dbReference type="SMART" id="SM00054">
    <property type="entry name" value="EFh"/>
    <property type="match status" value="3"/>
</dbReference>
<dbReference type="CDD" id="cd00051">
    <property type="entry name" value="EFh"/>
    <property type="match status" value="2"/>
</dbReference>
<feature type="domain" description="Protein kinase" evidence="7">
    <location>
        <begin position="1"/>
        <end position="210"/>
    </location>
</feature>
<organism evidence="9 10">
    <name type="scientific">Pseudocohnilembus persalinus</name>
    <name type="common">Ciliate</name>
    <dbReference type="NCBI Taxonomy" id="266149"/>
    <lineage>
        <taxon>Eukaryota</taxon>
        <taxon>Sar</taxon>
        <taxon>Alveolata</taxon>
        <taxon>Ciliophora</taxon>
        <taxon>Intramacronucleata</taxon>
        <taxon>Oligohymenophorea</taxon>
        <taxon>Scuticociliatia</taxon>
        <taxon>Philasterida</taxon>
        <taxon>Pseudocohnilembidae</taxon>
        <taxon>Pseudocohnilembus</taxon>
    </lineage>
</organism>
<comment type="caution">
    <text evidence="9">The sequence shown here is derived from an EMBL/GenBank/DDBJ whole genome shotgun (WGS) entry which is preliminary data.</text>
</comment>
<evidence type="ECO:0000256" key="3">
    <source>
        <dbReference type="ARBA" id="ARBA00022777"/>
    </source>
</evidence>
<evidence type="ECO:0000256" key="6">
    <source>
        <dbReference type="ARBA" id="ARBA00024334"/>
    </source>
</evidence>
<dbReference type="OMA" id="DKNEMGQ"/>
<evidence type="ECO:0000259" key="8">
    <source>
        <dbReference type="PROSITE" id="PS50222"/>
    </source>
</evidence>
<dbReference type="InterPro" id="IPR045269">
    <property type="entry name" value="Atg1-like"/>
</dbReference>
<dbReference type="GO" id="GO:0000045">
    <property type="term" value="P:autophagosome assembly"/>
    <property type="evidence" value="ECO:0007669"/>
    <property type="project" value="TreeGrafter"/>
</dbReference>
<dbReference type="PROSITE" id="PS50222">
    <property type="entry name" value="EF_HAND_2"/>
    <property type="match status" value="3"/>
</dbReference>
<evidence type="ECO:0000256" key="1">
    <source>
        <dbReference type="ARBA" id="ARBA00022679"/>
    </source>
</evidence>
<keyword evidence="1" id="KW-0808">Transferase</keyword>
<dbReference type="PROSITE" id="PS50011">
    <property type="entry name" value="PROTEIN_KINASE_DOM"/>
    <property type="match status" value="1"/>
</dbReference>
<accession>A0A0V0R6K4</accession>
<dbReference type="Gene3D" id="1.10.510.10">
    <property type="entry name" value="Transferase(Phosphotransferase) domain 1"/>
    <property type="match status" value="1"/>
</dbReference>
<dbReference type="GO" id="GO:0005524">
    <property type="term" value="F:ATP binding"/>
    <property type="evidence" value="ECO:0007669"/>
    <property type="project" value="UniProtKB-KW"/>
</dbReference>
<dbReference type="GO" id="GO:0005776">
    <property type="term" value="C:autophagosome"/>
    <property type="evidence" value="ECO:0007669"/>
    <property type="project" value="TreeGrafter"/>
</dbReference>
<dbReference type="SUPFAM" id="SSF56112">
    <property type="entry name" value="Protein kinase-like (PK-like)"/>
    <property type="match status" value="1"/>
</dbReference>
<feature type="domain" description="EF-hand" evidence="8">
    <location>
        <begin position="373"/>
        <end position="408"/>
    </location>
</feature>
<dbReference type="GO" id="GO:0010506">
    <property type="term" value="P:regulation of autophagy"/>
    <property type="evidence" value="ECO:0007669"/>
    <property type="project" value="InterPro"/>
</dbReference>
<feature type="domain" description="EF-hand" evidence="8">
    <location>
        <begin position="283"/>
        <end position="318"/>
    </location>
</feature>
<dbReference type="GO" id="GO:0016020">
    <property type="term" value="C:membrane"/>
    <property type="evidence" value="ECO:0007669"/>
    <property type="project" value="TreeGrafter"/>
</dbReference>
<dbReference type="Gene3D" id="1.10.238.10">
    <property type="entry name" value="EF-hand"/>
    <property type="match status" value="2"/>
</dbReference>
<evidence type="ECO:0000259" key="7">
    <source>
        <dbReference type="PROSITE" id="PS50011"/>
    </source>
</evidence>
<comment type="similarity">
    <text evidence="6">Belongs to the protein kinase superfamily. Ser/Thr protein kinase family. CDPK subfamily.</text>
</comment>
<keyword evidence="5" id="KW-0067">ATP-binding</keyword>
<dbReference type="InterPro" id="IPR018247">
    <property type="entry name" value="EF_Hand_1_Ca_BS"/>
</dbReference>
<dbReference type="SMART" id="SM00220">
    <property type="entry name" value="S_TKc"/>
    <property type="match status" value="1"/>
</dbReference>
<keyword evidence="4" id="KW-0106">Calcium</keyword>
<protein>
    <submittedName>
        <fullName evidence="9">Protein kinase-like domain</fullName>
    </submittedName>
</protein>
<feature type="domain" description="EF-hand" evidence="8">
    <location>
        <begin position="337"/>
        <end position="372"/>
    </location>
</feature>
<proteinExistence type="inferred from homology"/>
<keyword evidence="3 9" id="KW-0418">Kinase</keyword>
<keyword evidence="10" id="KW-1185">Reference proteome</keyword>
<dbReference type="Proteomes" id="UP000054937">
    <property type="component" value="Unassembled WGS sequence"/>
</dbReference>
<dbReference type="Pfam" id="PF13499">
    <property type="entry name" value="EF-hand_7"/>
    <property type="match status" value="2"/>
</dbReference>
<dbReference type="InterPro" id="IPR002048">
    <property type="entry name" value="EF_hand_dom"/>
</dbReference>
<evidence type="ECO:0000256" key="4">
    <source>
        <dbReference type="ARBA" id="ARBA00022837"/>
    </source>
</evidence>
<dbReference type="GO" id="GO:0005829">
    <property type="term" value="C:cytosol"/>
    <property type="evidence" value="ECO:0007669"/>
    <property type="project" value="TreeGrafter"/>
</dbReference>
<name>A0A0V0R6K4_PSEPJ</name>
<dbReference type="SUPFAM" id="SSF47473">
    <property type="entry name" value="EF-hand"/>
    <property type="match status" value="1"/>
</dbReference>